<feature type="transmembrane region" description="Helical" evidence="1">
    <location>
        <begin position="448"/>
        <end position="469"/>
    </location>
</feature>
<feature type="transmembrane region" description="Helical" evidence="1">
    <location>
        <begin position="56"/>
        <end position="73"/>
    </location>
</feature>
<feature type="transmembrane region" description="Helical" evidence="1">
    <location>
        <begin position="489"/>
        <end position="509"/>
    </location>
</feature>
<evidence type="ECO:0000313" key="2">
    <source>
        <dbReference type="EMBL" id="CAE2202344.1"/>
    </source>
</evidence>
<keyword evidence="1" id="KW-1133">Transmembrane helix</keyword>
<feature type="transmembrane region" description="Helical" evidence="1">
    <location>
        <begin position="580"/>
        <end position="603"/>
    </location>
</feature>
<feature type="transmembrane region" description="Helical" evidence="1">
    <location>
        <begin position="737"/>
        <end position="759"/>
    </location>
</feature>
<feature type="transmembrane region" description="Helical" evidence="1">
    <location>
        <begin position="109"/>
        <end position="128"/>
    </location>
</feature>
<accession>A0A7S4M5X6</accession>
<keyword evidence="1" id="KW-0472">Membrane</keyword>
<keyword evidence="1" id="KW-0812">Transmembrane</keyword>
<evidence type="ECO:0000256" key="1">
    <source>
        <dbReference type="SAM" id="Phobius"/>
    </source>
</evidence>
<feature type="transmembrane region" description="Helical" evidence="1">
    <location>
        <begin position="231"/>
        <end position="250"/>
    </location>
</feature>
<feature type="transmembrane region" description="Helical" evidence="1">
    <location>
        <begin position="689"/>
        <end position="712"/>
    </location>
</feature>
<feature type="transmembrane region" description="Helical" evidence="1">
    <location>
        <begin position="262"/>
        <end position="284"/>
    </location>
</feature>
<organism evidence="2">
    <name type="scientific">Odontella aurita</name>
    <dbReference type="NCBI Taxonomy" id="265563"/>
    <lineage>
        <taxon>Eukaryota</taxon>
        <taxon>Sar</taxon>
        <taxon>Stramenopiles</taxon>
        <taxon>Ochrophyta</taxon>
        <taxon>Bacillariophyta</taxon>
        <taxon>Mediophyceae</taxon>
        <taxon>Biddulphiophycidae</taxon>
        <taxon>Eupodiscales</taxon>
        <taxon>Odontellaceae</taxon>
        <taxon>Odontella</taxon>
    </lineage>
</organism>
<proteinExistence type="predicted"/>
<sequence>MADITADADGRSAGFCTTLVLFLLSAVFPALFILGFSGMGYGLDVATGSISYHDEAAKVIYGSLAYMAFMFIFDSHFWPIPLRILSWFAIFVAFSLSMCVLFTEIPYGPISVFTVLMPLFLLGIRAVFYSSVPTHVYAGWIHGVLVSIASITLAGFFYWNTKAENMWDSETNASYSSAVGCKVDYTDLDECRHPTLDIPCFFSDETMEEVIFSAACRKQCLDVYQACEEAFIIWSNPGLASMTLFVLGFISKYLRNPNDPQANIQIASVVKIGTGFLFVFWIYASLIGAGEGLSSSLIAFAISLVIGSSIVITSVFWTNLTTSSGEYVGGAAKQAEAYLDIFKGLLILGFTPLVLAYLVVSMANQFVRRHFTRHCCKKRMSDEEREHSGCVTLAAANQIQDFKGWDHTRVLSIAVYWGIGYVFLNVLASKFTTVFLSWLIEYTSTMSIPAVTGIVLAVGMFLFMLPPIPGLPIYLTGGIVLVSIGKDTMGLWGAVTYACAVSLVVKLLACAVQQKLIGGTLGGNVGVKQMVSMNSEGIRAMRVMLSDEGFTARKVAVLVGGPDWPVSVLCGILGLDLGPILIGTFPVVVLIVPAVLTGSFAYMGSLENDKGQDMYPWADTMGAVVSALTAGSMFFFTLSAANAIKETLAKDGDTIASIPMDEAVAKADAEAEKNQIVNRRVTAWSGVPFFMKLVLIFAVLAMMGCCYLLVLFNSQCFREYDLMYTIGEHLGGQWTNIVMPLGRIALLLFIISYGLHYAFQSWATVKTNAAMDEMDDAEIIALTSTKVATYA</sequence>
<dbReference type="AlphaFoldDB" id="A0A7S4M5X6"/>
<feature type="transmembrane region" description="Helical" evidence="1">
    <location>
        <begin position="296"/>
        <end position="320"/>
    </location>
</feature>
<reference evidence="2" key="1">
    <citation type="submission" date="2021-01" db="EMBL/GenBank/DDBJ databases">
        <authorList>
            <person name="Corre E."/>
            <person name="Pelletier E."/>
            <person name="Niang G."/>
            <person name="Scheremetjew M."/>
            <person name="Finn R."/>
            <person name="Kale V."/>
            <person name="Holt S."/>
            <person name="Cochrane G."/>
            <person name="Meng A."/>
            <person name="Brown T."/>
            <person name="Cohen L."/>
        </authorList>
    </citation>
    <scope>NUCLEOTIDE SEQUENCE</scope>
    <source>
        <strain evidence="2">Isolate 1302-5</strain>
    </source>
</reference>
<feature type="transmembrane region" description="Helical" evidence="1">
    <location>
        <begin position="623"/>
        <end position="644"/>
    </location>
</feature>
<feature type="transmembrane region" description="Helical" evidence="1">
    <location>
        <begin position="140"/>
        <end position="159"/>
    </location>
</feature>
<protein>
    <submittedName>
        <fullName evidence="2">Uncharacterized protein</fullName>
    </submittedName>
</protein>
<dbReference type="EMBL" id="HBKQ01001807">
    <property type="protein sequence ID" value="CAE2202344.1"/>
    <property type="molecule type" value="Transcribed_RNA"/>
</dbReference>
<feature type="transmembrane region" description="Helical" evidence="1">
    <location>
        <begin position="341"/>
        <end position="360"/>
    </location>
</feature>
<gene>
    <name evidence="2" type="ORF">OAUR00152_LOCUS1227</name>
</gene>
<name>A0A7S4M5X6_9STRA</name>
<feature type="transmembrane region" description="Helical" evidence="1">
    <location>
        <begin position="12"/>
        <end position="36"/>
    </location>
</feature>
<feature type="transmembrane region" description="Helical" evidence="1">
    <location>
        <begin position="85"/>
        <end position="103"/>
    </location>
</feature>
<feature type="transmembrane region" description="Helical" evidence="1">
    <location>
        <begin position="414"/>
        <end position="436"/>
    </location>
</feature>